<comment type="caution">
    <text evidence="1">The sequence shown here is derived from an EMBL/GenBank/DDBJ whole genome shotgun (WGS) entry which is preliminary data.</text>
</comment>
<evidence type="ECO:0000313" key="1">
    <source>
        <dbReference type="EMBL" id="KAK8574725.1"/>
    </source>
</evidence>
<organism evidence="1 2">
    <name type="scientific">Hibiscus sabdariffa</name>
    <name type="common">roselle</name>
    <dbReference type="NCBI Taxonomy" id="183260"/>
    <lineage>
        <taxon>Eukaryota</taxon>
        <taxon>Viridiplantae</taxon>
        <taxon>Streptophyta</taxon>
        <taxon>Embryophyta</taxon>
        <taxon>Tracheophyta</taxon>
        <taxon>Spermatophyta</taxon>
        <taxon>Magnoliopsida</taxon>
        <taxon>eudicotyledons</taxon>
        <taxon>Gunneridae</taxon>
        <taxon>Pentapetalae</taxon>
        <taxon>rosids</taxon>
        <taxon>malvids</taxon>
        <taxon>Malvales</taxon>
        <taxon>Malvaceae</taxon>
        <taxon>Malvoideae</taxon>
        <taxon>Hibiscus</taxon>
    </lineage>
</organism>
<sequence length="200" mass="22400">MEQNLPVRAKRAWSIVRAVLFMMKRGIFSKPKFMVHLHMLLKRGKIATSKAIANVHHHQVPSSSSAAHEYEFSCSNTPNYIFPFNLATAKKKTSYYHHFFACTHAPPTHDEDMATVNAVKVVLEMLNDNDNNAGAAVVAASPMLPGFGQTPLVRQLRITDSPFPLRDADEGNDSVDKAAEDFIKKFYKDLKLQNKGKSDL</sequence>
<dbReference type="PANTHER" id="PTHR33265:SF58">
    <property type="entry name" value="RAPIDLY ELICITED PROTEIN 146, PUTATIVE-RELATED"/>
    <property type="match status" value="1"/>
</dbReference>
<keyword evidence="2" id="KW-1185">Reference proteome</keyword>
<name>A0ABR2F8T7_9ROSI</name>
<evidence type="ECO:0008006" key="3">
    <source>
        <dbReference type="Google" id="ProtNLM"/>
    </source>
</evidence>
<evidence type="ECO:0000313" key="2">
    <source>
        <dbReference type="Proteomes" id="UP001472677"/>
    </source>
</evidence>
<dbReference type="PANTHER" id="PTHR33265">
    <property type="entry name" value="AVR9/CF-9 RAPIDLY ELICITED PROTEIN-RELATED"/>
    <property type="match status" value="1"/>
</dbReference>
<dbReference type="InterPro" id="IPR008480">
    <property type="entry name" value="DUF761_pln"/>
</dbReference>
<dbReference type="EMBL" id="JBBPBM010000007">
    <property type="protein sequence ID" value="KAK8574725.1"/>
    <property type="molecule type" value="Genomic_DNA"/>
</dbReference>
<reference evidence="1 2" key="1">
    <citation type="journal article" date="2024" name="G3 (Bethesda)">
        <title>Genome assembly of Hibiscus sabdariffa L. provides insights into metabolisms of medicinal natural products.</title>
        <authorList>
            <person name="Kim T."/>
        </authorList>
    </citation>
    <scope>NUCLEOTIDE SEQUENCE [LARGE SCALE GENOMIC DNA]</scope>
    <source>
        <strain evidence="1">TK-2024</strain>
        <tissue evidence="1">Old leaves</tissue>
    </source>
</reference>
<dbReference type="Proteomes" id="UP001472677">
    <property type="component" value="Unassembled WGS sequence"/>
</dbReference>
<dbReference type="Pfam" id="PF05553">
    <property type="entry name" value="DUF761"/>
    <property type="match status" value="1"/>
</dbReference>
<gene>
    <name evidence="1" type="ORF">V6N12_062410</name>
</gene>
<accession>A0ABR2F8T7</accession>
<proteinExistence type="predicted"/>
<protein>
    <recommendedName>
        <fullName evidence="3">Casein kinase I protein</fullName>
    </recommendedName>
</protein>